<gene>
    <name evidence="1" type="primary">ODIG_6113</name>
</gene>
<dbReference type="EMBL" id="KR003507">
    <property type="protein sequence ID" value="AKS40185.1"/>
    <property type="molecule type" value="Genomic_DNA"/>
</dbReference>
<organism evidence="1">
    <name type="scientific">Oxyria digyna</name>
    <dbReference type="NCBI Taxonomy" id="284366"/>
    <lineage>
        <taxon>Eukaryota</taxon>
        <taxon>Viridiplantae</taxon>
        <taxon>Streptophyta</taxon>
        <taxon>Embryophyta</taxon>
        <taxon>Tracheophyta</taxon>
        <taxon>Spermatophyta</taxon>
        <taxon>Magnoliopsida</taxon>
        <taxon>eudicotyledons</taxon>
        <taxon>Gunneridae</taxon>
        <taxon>Pentapetalae</taxon>
        <taxon>Caryophyllales</taxon>
        <taxon>Polygonaceae</taxon>
        <taxon>Polygonoideae</taxon>
        <taxon>Rumiceae</taxon>
        <taxon>Oxyria</taxon>
    </lineage>
</organism>
<name>A0A0K0XR67_9CARY</name>
<dbReference type="EMBL" id="KR003511">
    <property type="protein sequence ID" value="AKS40189.1"/>
    <property type="molecule type" value="Genomic_DNA"/>
</dbReference>
<dbReference type="AlphaFoldDB" id="A0A0K0XR67"/>
<dbReference type="EMBL" id="KR003510">
    <property type="protein sequence ID" value="AKS40188.1"/>
    <property type="molecule type" value="Genomic_DNA"/>
</dbReference>
<dbReference type="EMBL" id="KR003512">
    <property type="protein sequence ID" value="AKS40190.1"/>
    <property type="molecule type" value="Genomic_DNA"/>
</dbReference>
<dbReference type="EMBL" id="KR003497">
    <property type="protein sequence ID" value="AKS40175.1"/>
    <property type="molecule type" value="Genomic_DNA"/>
</dbReference>
<dbReference type="EMBL" id="KR003501">
    <property type="protein sequence ID" value="AKS40179.1"/>
    <property type="molecule type" value="Genomic_DNA"/>
</dbReference>
<dbReference type="EMBL" id="KR003508">
    <property type="protein sequence ID" value="AKS40186.1"/>
    <property type="molecule type" value="Genomic_DNA"/>
</dbReference>
<dbReference type="EMBL" id="KR003500">
    <property type="protein sequence ID" value="AKS40178.1"/>
    <property type="molecule type" value="Genomic_DNA"/>
</dbReference>
<reference evidence="1" key="1">
    <citation type="journal article" date="2015" name="New Phytol.">
        <title>Arctic plant origins and early formation of circumarctic distributions: a case study of the mountain sorrel, Oxyria digyna.</title>
        <authorList>
            <person name="Wang Q."/>
            <person name="Liu J."/>
            <person name="Allen G.A."/>
            <person name="Ma Y."/>
            <person name="Yue W."/>
            <person name="Marr K.L."/>
            <person name="Abbott R.J."/>
        </authorList>
    </citation>
    <scope>NUCLEOTIDE SEQUENCE</scope>
</reference>
<protein>
    <submittedName>
        <fullName evidence="1">Uncharacterized protein</fullName>
    </submittedName>
</protein>
<proteinExistence type="predicted"/>
<dbReference type="EMBL" id="KR003494">
    <property type="protein sequence ID" value="AKS40172.1"/>
    <property type="molecule type" value="Genomic_DNA"/>
</dbReference>
<dbReference type="EMBL" id="KR003513">
    <property type="protein sequence ID" value="AKS40191.1"/>
    <property type="molecule type" value="Genomic_DNA"/>
</dbReference>
<dbReference type="EMBL" id="KR003499">
    <property type="protein sequence ID" value="AKS40177.1"/>
    <property type="molecule type" value="Genomic_DNA"/>
</dbReference>
<dbReference type="EMBL" id="KR003496">
    <property type="protein sequence ID" value="AKS40174.1"/>
    <property type="molecule type" value="Genomic_DNA"/>
</dbReference>
<dbReference type="EMBL" id="KR003493">
    <property type="protein sequence ID" value="AKS40171.1"/>
    <property type="molecule type" value="Genomic_DNA"/>
</dbReference>
<dbReference type="EMBL" id="KR003505">
    <property type="protein sequence ID" value="AKS40183.1"/>
    <property type="molecule type" value="Genomic_DNA"/>
</dbReference>
<dbReference type="EMBL" id="KR003502">
    <property type="protein sequence ID" value="AKS40180.1"/>
    <property type="molecule type" value="Genomic_DNA"/>
</dbReference>
<dbReference type="EMBL" id="KR003495">
    <property type="protein sequence ID" value="AKS40173.1"/>
    <property type="molecule type" value="Genomic_DNA"/>
</dbReference>
<feature type="non-terminal residue" evidence="1">
    <location>
        <position position="73"/>
    </location>
</feature>
<dbReference type="EMBL" id="KR003503">
    <property type="protein sequence ID" value="AKS40181.1"/>
    <property type="molecule type" value="Genomic_DNA"/>
</dbReference>
<dbReference type="EMBL" id="KR003506">
    <property type="protein sequence ID" value="AKS40184.1"/>
    <property type="molecule type" value="Genomic_DNA"/>
</dbReference>
<dbReference type="EMBL" id="KR003504">
    <property type="protein sequence ID" value="AKS40182.1"/>
    <property type="molecule type" value="Genomic_DNA"/>
</dbReference>
<sequence>WLATSFISKAAKCSLYCTNTDIDCNNKSLKSALVIRKSLKWVTTKKHTNEDRPCLIKIADGTKGGSLFRKTWK</sequence>
<feature type="non-terminal residue" evidence="1">
    <location>
        <position position="1"/>
    </location>
</feature>
<accession>A0A0K0XR67</accession>
<dbReference type="EMBL" id="KR003509">
    <property type="protein sequence ID" value="AKS40187.1"/>
    <property type="molecule type" value="Genomic_DNA"/>
</dbReference>
<dbReference type="EMBL" id="KR003498">
    <property type="protein sequence ID" value="AKS40176.1"/>
    <property type="molecule type" value="Genomic_DNA"/>
</dbReference>
<evidence type="ECO:0000313" key="1">
    <source>
        <dbReference type="EMBL" id="AKS40188.1"/>
    </source>
</evidence>